<dbReference type="AlphaFoldDB" id="A0A4D6KVB6"/>
<gene>
    <name evidence="2" type="ORF">DEO72_LG2g1012</name>
</gene>
<keyword evidence="3" id="KW-1185">Reference proteome</keyword>
<proteinExistence type="predicted"/>
<name>A0A4D6KVB6_VIGUN</name>
<organism evidence="2 3">
    <name type="scientific">Vigna unguiculata</name>
    <name type="common">Cowpea</name>
    <dbReference type="NCBI Taxonomy" id="3917"/>
    <lineage>
        <taxon>Eukaryota</taxon>
        <taxon>Viridiplantae</taxon>
        <taxon>Streptophyta</taxon>
        <taxon>Embryophyta</taxon>
        <taxon>Tracheophyta</taxon>
        <taxon>Spermatophyta</taxon>
        <taxon>Magnoliopsida</taxon>
        <taxon>eudicotyledons</taxon>
        <taxon>Gunneridae</taxon>
        <taxon>Pentapetalae</taxon>
        <taxon>rosids</taxon>
        <taxon>fabids</taxon>
        <taxon>Fabales</taxon>
        <taxon>Fabaceae</taxon>
        <taxon>Papilionoideae</taxon>
        <taxon>50 kb inversion clade</taxon>
        <taxon>NPAAA clade</taxon>
        <taxon>indigoferoid/millettioid clade</taxon>
        <taxon>Phaseoleae</taxon>
        <taxon>Vigna</taxon>
    </lineage>
</organism>
<protein>
    <submittedName>
        <fullName evidence="2">Uncharacterized protein</fullName>
    </submittedName>
</protein>
<dbReference type="Proteomes" id="UP000501690">
    <property type="component" value="Linkage Group LG2"/>
</dbReference>
<evidence type="ECO:0000313" key="2">
    <source>
        <dbReference type="EMBL" id="QCD80690.1"/>
    </source>
</evidence>
<evidence type="ECO:0000256" key="1">
    <source>
        <dbReference type="SAM" id="MobiDB-lite"/>
    </source>
</evidence>
<sequence length="99" mass="10833">MLLDLKPFPLLITSTLLQLLKPGTRRGTSPQAEPSPLPNPLTTPLPTLSSTTENTPLHVFLLSKLSHNIPLKQTIPSSNHFHSVAAAETRNQERNFSSS</sequence>
<feature type="compositionally biased region" description="Pro residues" evidence="1">
    <location>
        <begin position="33"/>
        <end position="43"/>
    </location>
</feature>
<reference evidence="2 3" key="1">
    <citation type="submission" date="2019-04" db="EMBL/GenBank/DDBJ databases">
        <title>An improved genome assembly and genetic linkage map for asparagus bean, Vigna unguiculata ssp. sesquipedialis.</title>
        <authorList>
            <person name="Xia Q."/>
            <person name="Zhang R."/>
            <person name="Dong Y."/>
        </authorList>
    </citation>
    <scope>NUCLEOTIDE SEQUENCE [LARGE SCALE GENOMIC DNA]</scope>
    <source>
        <tissue evidence="2">Leaf</tissue>
    </source>
</reference>
<dbReference type="EMBL" id="CP039346">
    <property type="protein sequence ID" value="QCD80690.1"/>
    <property type="molecule type" value="Genomic_DNA"/>
</dbReference>
<accession>A0A4D6KVB6</accession>
<evidence type="ECO:0000313" key="3">
    <source>
        <dbReference type="Proteomes" id="UP000501690"/>
    </source>
</evidence>
<feature type="region of interest" description="Disordered" evidence="1">
    <location>
        <begin position="22"/>
        <end position="50"/>
    </location>
</feature>